<name>A0A5D0MGN1_9BACT</name>
<dbReference type="EMBL" id="VSIX01000083">
    <property type="protein sequence ID" value="TYB30753.1"/>
    <property type="molecule type" value="Genomic_DNA"/>
</dbReference>
<organism evidence="1 2">
    <name type="scientific">Candidatus Mcinerneyibacterium aminivorans</name>
    <dbReference type="NCBI Taxonomy" id="2703815"/>
    <lineage>
        <taxon>Bacteria</taxon>
        <taxon>Candidatus Macinerneyibacteriota</taxon>
        <taxon>Candidatus Mcinerneyibacteria</taxon>
        <taxon>Candidatus Mcinerneyibacteriales</taxon>
        <taxon>Candidatus Mcinerneyibacteriaceae</taxon>
        <taxon>Candidatus Mcinerneyibacterium</taxon>
    </lineage>
</organism>
<protein>
    <recommendedName>
        <fullName evidence="3">PIN domain-containing protein</fullName>
    </recommendedName>
</protein>
<accession>A0A5D0MGN1</accession>
<evidence type="ECO:0000313" key="1">
    <source>
        <dbReference type="EMBL" id="TYB30753.1"/>
    </source>
</evidence>
<sequence>MPDLEEEIVINDANIFIDLINIDLLEKFLKLDLSFQTTDFVIKELNDTDDIKQKKIVKKLIMQGESINIVKFKNSELNEMSKIQNINNGLSFTDSSCIFLAKKEKGILLTGDNLMRKLIEKAEIEVHGIVWVFDKLLEHNIINYKIAIEKMELLLEINQRLPVGICKSRIKKWSKKLK</sequence>
<dbReference type="Pfam" id="PF11848">
    <property type="entry name" value="DUF3368"/>
    <property type="match status" value="1"/>
</dbReference>
<dbReference type="Gene3D" id="3.40.50.1010">
    <property type="entry name" value="5'-nuclease"/>
    <property type="match status" value="1"/>
</dbReference>
<dbReference type="SUPFAM" id="SSF88723">
    <property type="entry name" value="PIN domain-like"/>
    <property type="match status" value="1"/>
</dbReference>
<evidence type="ECO:0008006" key="3">
    <source>
        <dbReference type="Google" id="ProtNLM"/>
    </source>
</evidence>
<gene>
    <name evidence="1" type="ORF">FXF47_07600</name>
</gene>
<dbReference type="InterPro" id="IPR021799">
    <property type="entry name" value="PIN-like_prokaryotic"/>
</dbReference>
<dbReference type="AlphaFoldDB" id="A0A5D0MGN1"/>
<dbReference type="Proteomes" id="UP000324143">
    <property type="component" value="Unassembled WGS sequence"/>
</dbReference>
<dbReference type="InterPro" id="IPR029060">
    <property type="entry name" value="PIN-like_dom_sf"/>
</dbReference>
<evidence type="ECO:0000313" key="2">
    <source>
        <dbReference type="Proteomes" id="UP000324143"/>
    </source>
</evidence>
<comment type="caution">
    <text evidence="1">The sequence shown here is derived from an EMBL/GenBank/DDBJ whole genome shotgun (WGS) entry which is preliminary data.</text>
</comment>
<keyword evidence="2" id="KW-1185">Reference proteome</keyword>
<reference evidence="1" key="1">
    <citation type="submission" date="2019-08" db="EMBL/GenBank/DDBJ databases">
        <title>Genomic characterization of a novel candidate phylum (ARYD3) from a high temperature, high salinity tertiary oil reservoir in north central Oklahoma, USA.</title>
        <authorList>
            <person name="Youssef N.H."/>
            <person name="Yadav A."/>
            <person name="Elshahed M.S."/>
        </authorList>
    </citation>
    <scope>NUCLEOTIDE SEQUENCE [LARGE SCALE GENOMIC DNA]</scope>
    <source>
        <strain evidence="1">ARYD3</strain>
    </source>
</reference>
<proteinExistence type="predicted"/>